<organism evidence="8 9">
    <name type="scientific">Gambusia affinis</name>
    <name type="common">Western mosquitofish</name>
    <name type="synonym">Heterandria affinis</name>
    <dbReference type="NCBI Taxonomy" id="33528"/>
    <lineage>
        <taxon>Eukaryota</taxon>
        <taxon>Metazoa</taxon>
        <taxon>Chordata</taxon>
        <taxon>Craniata</taxon>
        <taxon>Vertebrata</taxon>
        <taxon>Euteleostomi</taxon>
        <taxon>Actinopterygii</taxon>
        <taxon>Neopterygii</taxon>
        <taxon>Teleostei</taxon>
        <taxon>Neoteleostei</taxon>
        <taxon>Acanthomorphata</taxon>
        <taxon>Ovalentaria</taxon>
        <taxon>Atherinomorphae</taxon>
        <taxon>Cyprinodontiformes</taxon>
        <taxon>Poeciliidae</taxon>
        <taxon>Poeciliinae</taxon>
        <taxon>Gambusia</taxon>
    </lineage>
</organism>
<dbReference type="InterPro" id="IPR043145">
    <property type="entry name" value="Znf_ZZ_sf"/>
</dbReference>
<dbReference type="AlphaFoldDB" id="A0A315W8H1"/>
<evidence type="ECO:0000256" key="4">
    <source>
        <dbReference type="PROSITE-ProRule" id="PRU00228"/>
    </source>
</evidence>
<dbReference type="GO" id="GO:0061630">
    <property type="term" value="F:ubiquitin protein ligase activity"/>
    <property type="evidence" value="ECO:0007669"/>
    <property type="project" value="InterPro"/>
</dbReference>
<protein>
    <recommendedName>
        <fullName evidence="10">SWIM-type domain-containing protein</fullName>
    </recommendedName>
</protein>
<name>A0A315W8H1_GAMAF</name>
<dbReference type="CDD" id="cd16494">
    <property type="entry name" value="RING-CH-C4HC3_ZSWM2"/>
    <property type="match status" value="1"/>
</dbReference>
<comment type="caution">
    <text evidence="8">The sequence shown here is derived from an EMBL/GenBank/DDBJ whole genome shotgun (WGS) entry which is preliminary data.</text>
</comment>
<evidence type="ECO:0000256" key="3">
    <source>
        <dbReference type="ARBA" id="ARBA00022833"/>
    </source>
</evidence>
<accession>A0A315W8H1</accession>
<evidence type="ECO:0000313" key="9">
    <source>
        <dbReference type="Proteomes" id="UP000250572"/>
    </source>
</evidence>
<dbReference type="SMART" id="SM00291">
    <property type="entry name" value="ZnF_ZZ"/>
    <property type="match status" value="1"/>
</dbReference>
<sequence>MFWCTYVPSCVRMAKRAAWRNVPSETVSSHQDRALDSTVFLLRSFGPTAFLLREDGETADLKVCLGERHTCTCPTFAREQEPCKHICWLLLRKFQLPREHQYAFQSGLSDRQLLEVLQGSHLPKASAVGSPRRTLLERETGAVCRKDVRNLDVCPICLEGLLRKKLPVCYCRYGCGNSVHISCMKVWADSQGLSDGREMLRCPLCRESFGSLQLLREQAKNAARLFVAAEKERADRHLGVVCCGCGVEPIAGTCYRCDLCGSLYLCETCVKKGNHSRHPLASRTVSLWDLISAARA</sequence>
<keyword evidence="3" id="KW-0862">Zinc</keyword>
<dbReference type="Proteomes" id="UP000250572">
    <property type="component" value="Unassembled WGS sequence"/>
</dbReference>
<evidence type="ECO:0008006" key="10">
    <source>
        <dbReference type="Google" id="ProtNLM"/>
    </source>
</evidence>
<reference evidence="8 9" key="1">
    <citation type="journal article" date="2018" name="G3 (Bethesda)">
        <title>A High-Quality Reference Genome for the Invasive Mosquitofish Gambusia affinis Using a Chicago Library.</title>
        <authorList>
            <person name="Hoffberg S.L."/>
            <person name="Troendle N.J."/>
            <person name="Glenn T.C."/>
            <person name="Mahmud O."/>
            <person name="Louha S."/>
            <person name="Chalopin D."/>
            <person name="Bennetzen J.L."/>
            <person name="Mauricio R."/>
        </authorList>
    </citation>
    <scope>NUCLEOTIDE SEQUENCE [LARGE SCALE GENOMIC DNA]</scope>
    <source>
        <strain evidence="8">NE01/NJP1002.9</strain>
        <tissue evidence="8">Muscle</tissue>
    </source>
</reference>
<dbReference type="InterPro" id="IPR007527">
    <property type="entry name" value="Znf_SWIM"/>
</dbReference>
<dbReference type="PANTHER" id="PTHR21540:SF3">
    <property type="entry name" value="E3 UBIQUITIN-PROTEIN LIGASE ZSWIM2"/>
    <property type="match status" value="1"/>
</dbReference>
<dbReference type="Gene3D" id="3.30.60.90">
    <property type="match status" value="1"/>
</dbReference>
<dbReference type="InterPro" id="IPR000433">
    <property type="entry name" value="Znf_ZZ"/>
</dbReference>
<dbReference type="PROSITE" id="PS50089">
    <property type="entry name" value="ZF_RING_2"/>
    <property type="match status" value="1"/>
</dbReference>
<dbReference type="EMBL" id="NHOQ01000204">
    <property type="protein sequence ID" value="PWA32076.1"/>
    <property type="molecule type" value="Genomic_DNA"/>
</dbReference>
<dbReference type="PROSITE" id="PS50966">
    <property type="entry name" value="ZF_SWIM"/>
    <property type="match status" value="1"/>
</dbReference>
<evidence type="ECO:0000259" key="5">
    <source>
        <dbReference type="PROSITE" id="PS50089"/>
    </source>
</evidence>
<feature type="domain" description="ZZ-type" evidence="6">
    <location>
        <begin position="237"/>
        <end position="290"/>
    </location>
</feature>
<dbReference type="Gene3D" id="3.30.40.10">
    <property type="entry name" value="Zinc/RING finger domain, C3HC4 (zinc finger)"/>
    <property type="match status" value="1"/>
</dbReference>
<keyword evidence="9" id="KW-1185">Reference proteome</keyword>
<dbReference type="Pfam" id="PF04434">
    <property type="entry name" value="SWIM"/>
    <property type="match status" value="1"/>
</dbReference>
<feature type="domain" description="SWIM-type" evidence="7">
    <location>
        <begin position="61"/>
        <end position="94"/>
    </location>
</feature>
<evidence type="ECO:0000313" key="8">
    <source>
        <dbReference type="EMBL" id="PWA32076.1"/>
    </source>
</evidence>
<dbReference type="PROSITE" id="PS50135">
    <property type="entry name" value="ZF_ZZ_2"/>
    <property type="match status" value="1"/>
</dbReference>
<evidence type="ECO:0000259" key="6">
    <source>
        <dbReference type="PROSITE" id="PS50135"/>
    </source>
</evidence>
<keyword evidence="1" id="KW-0479">Metal-binding</keyword>
<dbReference type="InterPro" id="IPR039903">
    <property type="entry name" value="Zswim2"/>
</dbReference>
<gene>
    <name evidence="8" type="ORF">CCH79_00013383</name>
</gene>
<evidence type="ECO:0000256" key="1">
    <source>
        <dbReference type="ARBA" id="ARBA00022723"/>
    </source>
</evidence>
<dbReference type="SUPFAM" id="SSF57850">
    <property type="entry name" value="RING/U-box"/>
    <property type="match status" value="2"/>
</dbReference>
<dbReference type="PROSITE" id="PS01357">
    <property type="entry name" value="ZF_ZZ_1"/>
    <property type="match status" value="1"/>
</dbReference>
<dbReference type="InterPro" id="IPR001841">
    <property type="entry name" value="Znf_RING"/>
</dbReference>
<dbReference type="STRING" id="33528.ENSGAFP00000014661"/>
<dbReference type="GO" id="GO:0008270">
    <property type="term" value="F:zinc ion binding"/>
    <property type="evidence" value="ECO:0007669"/>
    <property type="project" value="UniProtKB-KW"/>
</dbReference>
<dbReference type="PANTHER" id="PTHR21540">
    <property type="entry name" value="RING FINGER AND SWIM DOMAIN-CONTAINING PROTEIN 2"/>
    <property type="match status" value="1"/>
</dbReference>
<keyword evidence="2 4" id="KW-0863">Zinc-finger</keyword>
<evidence type="ECO:0000256" key="2">
    <source>
        <dbReference type="ARBA" id="ARBA00022771"/>
    </source>
</evidence>
<proteinExistence type="predicted"/>
<feature type="domain" description="RING-type" evidence="5">
    <location>
        <begin position="154"/>
        <end position="206"/>
    </location>
</feature>
<dbReference type="InterPro" id="IPR013083">
    <property type="entry name" value="Znf_RING/FYVE/PHD"/>
</dbReference>
<evidence type="ECO:0000259" key="7">
    <source>
        <dbReference type="PROSITE" id="PS50966"/>
    </source>
</evidence>